<dbReference type="InterPro" id="IPR027916">
    <property type="entry name" value="Kinase-like_dom_ROP"/>
</dbReference>
<evidence type="ECO:0000313" key="12">
    <source>
        <dbReference type="EMBL" id="KZF25106.1"/>
    </source>
</evidence>
<feature type="domain" description="Protein kinase" evidence="11">
    <location>
        <begin position="11"/>
        <end position="286"/>
    </location>
</feature>
<dbReference type="RefSeq" id="XP_018190661.1">
    <property type="nucleotide sequence ID" value="XM_018334725.1"/>
</dbReference>
<feature type="transmembrane region" description="Helical" evidence="10">
    <location>
        <begin position="321"/>
        <end position="340"/>
    </location>
</feature>
<dbReference type="InterPro" id="IPR051681">
    <property type="entry name" value="Ser/Thr_Kinases-Pseudokinases"/>
</dbReference>
<evidence type="ECO:0000256" key="1">
    <source>
        <dbReference type="ARBA" id="ARBA00003747"/>
    </source>
</evidence>
<dbReference type="OMA" id="NVVRCAF"/>
<dbReference type="PANTHER" id="PTHR44329">
    <property type="entry name" value="SERINE/THREONINE-PROTEIN KINASE TNNI3K-RELATED"/>
    <property type="match status" value="1"/>
</dbReference>
<evidence type="ECO:0000259" key="11">
    <source>
        <dbReference type="PROSITE" id="PS50011"/>
    </source>
</evidence>
<dbReference type="GeneID" id="28899862"/>
<evidence type="ECO:0000256" key="3">
    <source>
        <dbReference type="ARBA" id="ARBA00012513"/>
    </source>
</evidence>
<evidence type="ECO:0000256" key="6">
    <source>
        <dbReference type="ARBA" id="ARBA00030980"/>
    </source>
</evidence>
<evidence type="ECO:0000256" key="10">
    <source>
        <dbReference type="SAM" id="Phobius"/>
    </source>
</evidence>
<keyword evidence="10" id="KW-1133">Transmembrane helix</keyword>
<name>A0A165IMF5_XYLHT</name>
<evidence type="ECO:0000256" key="8">
    <source>
        <dbReference type="ARBA" id="ARBA00047899"/>
    </source>
</evidence>
<dbReference type="InterPro" id="IPR011009">
    <property type="entry name" value="Kinase-like_dom_sf"/>
</dbReference>
<comment type="function">
    <text evidence="1">Component of the EKC/KEOPS complex that is required for the formation of a threonylcarbamoyl group on adenosine at position 37 (t(6)A37) in tRNAs that read codons beginning with adenine. The complex is probably involved in the transfer of the threonylcarbamoyl moiety of threonylcarbamoyl-AMP (TC-AMP) to the N6 group of A37. BUD32 has ATPase activity in the context of the EKC/KEOPS complex and likely plays a supporting role to the catalytic subunit KAE1. The EKC/KEOPS complex also promotes both telomere uncapping and telomere elongation. The complex is required for efficient recruitment of transcriptional coactivators.</text>
</comment>
<dbReference type="InterPro" id="IPR000719">
    <property type="entry name" value="Prot_kinase_dom"/>
</dbReference>
<keyword evidence="10" id="KW-0472">Membrane</keyword>
<dbReference type="GO" id="GO:0005524">
    <property type="term" value="F:ATP binding"/>
    <property type="evidence" value="ECO:0007669"/>
    <property type="project" value="InterPro"/>
</dbReference>
<keyword evidence="10" id="KW-0812">Transmembrane</keyword>
<dbReference type="AlphaFoldDB" id="A0A165IMF5"/>
<keyword evidence="12" id="KW-0808">Transferase</keyword>
<keyword evidence="13" id="KW-1185">Reference proteome</keyword>
<evidence type="ECO:0000256" key="5">
    <source>
        <dbReference type="ARBA" id="ARBA00019973"/>
    </source>
</evidence>
<evidence type="ECO:0000256" key="7">
    <source>
        <dbReference type="ARBA" id="ARBA00033194"/>
    </source>
</evidence>
<evidence type="ECO:0000313" key="13">
    <source>
        <dbReference type="Proteomes" id="UP000076632"/>
    </source>
</evidence>
<dbReference type="Pfam" id="PF14531">
    <property type="entry name" value="Kinase-like"/>
    <property type="match status" value="1"/>
</dbReference>
<gene>
    <name evidence="12" type="ORF">L228DRAFT_265582</name>
</gene>
<dbReference type="GO" id="GO:0004674">
    <property type="term" value="F:protein serine/threonine kinase activity"/>
    <property type="evidence" value="ECO:0007669"/>
    <property type="project" value="UniProtKB-EC"/>
</dbReference>
<organism evidence="12 13">
    <name type="scientific">Xylona heveae (strain CBS 132557 / TC161)</name>
    <dbReference type="NCBI Taxonomy" id="1328760"/>
    <lineage>
        <taxon>Eukaryota</taxon>
        <taxon>Fungi</taxon>
        <taxon>Dikarya</taxon>
        <taxon>Ascomycota</taxon>
        <taxon>Pezizomycotina</taxon>
        <taxon>Xylonomycetes</taxon>
        <taxon>Xylonales</taxon>
        <taxon>Xylonaceae</taxon>
        <taxon>Xylona</taxon>
    </lineage>
</organism>
<comment type="catalytic activity">
    <reaction evidence="8">
        <text>L-threonyl-[protein] + ATP = O-phospho-L-threonyl-[protein] + ADP + H(+)</text>
        <dbReference type="Rhea" id="RHEA:46608"/>
        <dbReference type="Rhea" id="RHEA-COMP:11060"/>
        <dbReference type="Rhea" id="RHEA-COMP:11605"/>
        <dbReference type="ChEBI" id="CHEBI:15378"/>
        <dbReference type="ChEBI" id="CHEBI:30013"/>
        <dbReference type="ChEBI" id="CHEBI:30616"/>
        <dbReference type="ChEBI" id="CHEBI:61977"/>
        <dbReference type="ChEBI" id="CHEBI:456216"/>
        <dbReference type="EC" id="2.7.11.1"/>
    </reaction>
</comment>
<dbReference type="SUPFAM" id="SSF56112">
    <property type="entry name" value="Protein kinase-like (PK-like)"/>
    <property type="match status" value="1"/>
</dbReference>
<proteinExistence type="predicted"/>
<dbReference type="PROSITE" id="PS00109">
    <property type="entry name" value="PROTEIN_KINASE_TYR"/>
    <property type="match status" value="1"/>
</dbReference>
<evidence type="ECO:0000256" key="4">
    <source>
        <dbReference type="ARBA" id="ARBA00013948"/>
    </source>
</evidence>
<dbReference type="OrthoDB" id="4062651at2759"/>
<keyword evidence="12" id="KW-0418">Kinase</keyword>
<protein>
    <recommendedName>
        <fullName evidence="5">EKC/KEOPS complex subunit BUD32</fullName>
        <ecNumber evidence="3">2.7.11.1</ecNumber>
    </recommendedName>
    <alternativeName>
        <fullName evidence="6 7">Atypical Serine/threonine protein kinase BUD32</fullName>
    </alternativeName>
    <alternativeName>
        <fullName evidence="4">EKC/KEOPS complex subunit bud32</fullName>
    </alternativeName>
</protein>
<evidence type="ECO:0000256" key="9">
    <source>
        <dbReference type="ARBA" id="ARBA00048679"/>
    </source>
</evidence>
<sequence length="349" mass="39371">MAYLWTPFSSLTADNLLASGASGYVFTTTEHVVIKVPIIIRNACPEQVALSESRIESIEREKKVYNVLMKNPNPNIVRSLRLEPEGIFMERLFDNLQLRINRHDSDPIEIAAENKWILQIAEADAWLEHLGLVHGDLRPANILLDRRGNVKLSDFDTTVPYGHELQASPIGFCRRSKDGTPGIASPVSEQFAFGSCLYTIRTKHTPFDGLDPVTIVQHFTNCEFPTLDTVDFGPLIDGCWHGRYKSIVEVKSHLEKQLAADGRKGKVQDADSIDFPDLLKECDNFLVMAKRKRKHSCSKEAMRLGSIDFSTILNYFSRPSIGWFSLSLVLGSAILVLPLVRWKVARYKQ</sequence>
<evidence type="ECO:0000256" key="2">
    <source>
        <dbReference type="ARBA" id="ARBA00011534"/>
    </source>
</evidence>
<dbReference type="Proteomes" id="UP000076632">
    <property type="component" value="Unassembled WGS sequence"/>
</dbReference>
<dbReference type="STRING" id="1328760.A0A165IMF5"/>
<dbReference type="InterPro" id="IPR008266">
    <property type="entry name" value="Tyr_kinase_AS"/>
</dbReference>
<comment type="catalytic activity">
    <reaction evidence="9">
        <text>L-seryl-[protein] + ATP = O-phospho-L-seryl-[protein] + ADP + H(+)</text>
        <dbReference type="Rhea" id="RHEA:17989"/>
        <dbReference type="Rhea" id="RHEA-COMP:9863"/>
        <dbReference type="Rhea" id="RHEA-COMP:11604"/>
        <dbReference type="ChEBI" id="CHEBI:15378"/>
        <dbReference type="ChEBI" id="CHEBI:29999"/>
        <dbReference type="ChEBI" id="CHEBI:30616"/>
        <dbReference type="ChEBI" id="CHEBI:83421"/>
        <dbReference type="ChEBI" id="CHEBI:456216"/>
        <dbReference type="EC" id="2.7.11.1"/>
    </reaction>
</comment>
<dbReference type="SMART" id="SM00220">
    <property type="entry name" value="S_TKc"/>
    <property type="match status" value="1"/>
</dbReference>
<dbReference type="EMBL" id="KV407455">
    <property type="protein sequence ID" value="KZF25106.1"/>
    <property type="molecule type" value="Genomic_DNA"/>
</dbReference>
<comment type="subunit">
    <text evidence="2">Component of the EKC/KEOPS complex composed of at least BUD32, CGI121, GON7, KAE1 and PCC1; the whole complex dimerizes.</text>
</comment>
<dbReference type="Gene3D" id="1.10.510.10">
    <property type="entry name" value="Transferase(Phosphotransferase) domain 1"/>
    <property type="match status" value="1"/>
</dbReference>
<accession>A0A165IMF5</accession>
<dbReference type="InParanoid" id="A0A165IMF5"/>
<reference evidence="12 13" key="1">
    <citation type="journal article" date="2016" name="Fungal Biol.">
        <title>The genome of Xylona heveae provides a window into fungal endophytism.</title>
        <authorList>
            <person name="Gazis R."/>
            <person name="Kuo A."/>
            <person name="Riley R."/>
            <person name="LaButti K."/>
            <person name="Lipzen A."/>
            <person name="Lin J."/>
            <person name="Amirebrahimi M."/>
            <person name="Hesse C.N."/>
            <person name="Spatafora J.W."/>
            <person name="Henrissat B."/>
            <person name="Hainaut M."/>
            <person name="Grigoriev I.V."/>
            <person name="Hibbett D.S."/>
        </authorList>
    </citation>
    <scope>NUCLEOTIDE SEQUENCE [LARGE SCALE GENOMIC DNA]</scope>
    <source>
        <strain evidence="12 13">TC161</strain>
    </source>
</reference>
<dbReference type="PROSITE" id="PS50011">
    <property type="entry name" value="PROTEIN_KINASE_DOM"/>
    <property type="match status" value="1"/>
</dbReference>
<dbReference type="EC" id="2.7.11.1" evidence="3"/>